<accession>A0ABD2NZN9</accession>
<comment type="caution">
    <text evidence="2">The sequence shown here is derived from an EMBL/GenBank/DDBJ whole genome shotgun (WGS) entry which is preliminary data.</text>
</comment>
<feature type="compositionally biased region" description="Acidic residues" evidence="1">
    <location>
        <begin position="8"/>
        <end position="20"/>
    </location>
</feature>
<evidence type="ECO:0000313" key="3">
    <source>
        <dbReference type="Proteomes" id="UP001516400"/>
    </source>
</evidence>
<feature type="compositionally biased region" description="Basic and acidic residues" evidence="1">
    <location>
        <begin position="48"/>
        <end position="58"/>
    </location>
</feature>
<proteinExistence type="predicted"/>
<feature type="compositionally biased region" description="Basic and acidic residues" evidence="1">
    <location>
        <begin position="67"/>
        <end position="76"/>
    </location>
</feature>
<reference evidence="2 3" key="1">
    <citation type="journal article" date="2021" name="BMC Biol.">
        <title>Horizontally acquired antibacterial genes associated with adaptive radiation of ladybird beetles.</title>
        <authorList>
            <person name="Li H.S."/>
            <person name="Tang X.F."/>
            <person name="Huang Y.H."/>
            <person name="Xu Z.Y."/>
            <person name="Chen M.L."/>
            <person name="Du X.Y."/>
            <person name="Qiu B.Y."/>
            <person name="Chen P.T."/>
            <person name="Zhang W."/>
            <person name="Slipinski A."/>
            <person name="Escalona H.E."/>
            <person name="Waterhouse R.M."/>
            <person name="Zwick A."/>
            <person name="Pang H."/>
        </authorList>
    </citation>
    <scope>NUCLEOTIDE SEQUENCE [LARGE SCALE GENOMIC DNA]</scope>
    <source>
        <strain evidence="2">SYSU2018</strain>
    </source>
</reference>
<dbReference type="AlphaFoldDB" id="A0ABD2NZN9"/>
<protein>
    <submittedName>
        <fullName evidence="2">Uncharacterized protein</fullName>
    </submittedName>
</protein>
<name>A0ABD2NZN9_9CUCU</name>
<dbReference type="Proteomes" id="UP001516400">
    <property type="component" value="Unassembled WGS sequence"/>
</dbReference>
<feature type="region of interest" description="Disordered" evidence="1">
    <location>
        <begin position="1"/>
        <end position="76"/>
    </location>
</feature>
<dbReference type="EMBL" id="JABFTP020000165">
    <property type="protein sequence ID" value="KAL3284040.1"/>
    <property type="molecule type" value="Genomic_DNA"/>
</dbReference>
<gene>
    <name evidence="2" type="ORF">HHI36_018210</name>
</gene>
<evidence type="ECO:0000256" key="1">
    <source>
        <dbReference type="SAM" id="MobiDB-lite"/>
    </source>
</evidence>
<keyword evidence="3" id="KW-1185">Reference proteome</keyword>
<sequence length="119" mass="13762">MRRQKFFEDEEAQENEESESGEVCGHESEYSDATDASSGSDEDMENATLDKRLLESRARGRPSSTSKGKDGFKWKTKFPERRSGKYHKYIKRIVERKMVRAMGKREIVEKVQRGGHFAP</sequence>
<evidence type="ECO:0000313" key="2">
    <source>
        <dbReference type="EMBL" id="KAL3284040.1"/>
    </source>
</evidence>
<organism evidence="2 3">
    <name type="scientific">Cryptolaemus montrouzieri</name>
    <dbReference type="NCBI Taxonomy" id="559131"/>
    <lineage>
        <taxon>Eukaryota</taxon>
        <taxon>Metazoa</taxon>
        <taxon>Ecdysozoa</taxon>
        <taxon>Arthropoda</taxon>
        <taxon>Hexapoda</taxon>
        <taxon>Insecta</taxon>
        <taxon>Pterygota</taxon>
        <taxon>Neoptera</taxon>
        <taxon>Endopterygota</taxon>
        <taxon>Coleoptera</taxon>
        <taxon>Polyphaga</taxon>
        <taxon>Cucujiformia</taxon>
        <taxon>Coccinelloidea</taxon>
        <taxon>Coccinellidae</taxon>
        <taxon>Scymninae</taxon>
        <taxon>Scymnini</taxon>
        <taxon>Cryptolaemus</taxon>
    </lineage>
</organism>